<evidence type="ECO:0000313" key="16">
    <source>
        <dbReference type="Proteomes" id="UP000593765"/>
    </source>
</evidence>
<dbReference type="Gene3D" id="3.30.930.10">
    <property type="entry name" value="Bira Bifunctional Protein, Domain 2"/>
    <property type="match status" value="1"/>
</dbReference>
<dbReference type="InterPro" id="IPR006195">
    <property type="entry name" value="aa-tRNA-synth_II"/>
</dbReference>
<dbReference type="NCBIfam" id="TIGR00468">
    <property type="entry name" value="pheS"/>
    <property type="match status" value="1"/>
</dbReference>
<feature type="binding site" evidence="13">
    <location>
        <position position="281"/>
    </location>
    <ligand>
        <name>Mg(2+)</name>
        <dbReference type="ChEBI" id="CHEBI:18420"/>
        <note>shared with beta subunit</note>
    </ligand>
</feature>
<dbReference type="PANTHER" id="PTHR11538">
    <property type="entry name" value="PHENYLALANYL-TRNA SYNTHETASE"/>
    <property type="match status" value="1"/>
</dbReference>
<keyword evidence="4 13" id="KW-0963">Cytoplasm</keyword>
<dbReference type="GO" id="GO:0005524">
    <property type="term" value="F:ATP binding"/>
    <property type="evidence" value="ECO:0007669"/>
    <property type="project" value="UniProtKB-UniRule"/>
</dbReference>
<evidence type="ECO:0000256" key="1">
    <source>
        <dbReference type="ARBA" id="ARBA00004496"/>
    </source>
</evidence>
<dbReference type="InterPro" id="IPR010978">
    <property type="entry name" value="tRNA-bd_arm"/>
</dbReference>
<keyword evidence="16" id="KW-1185">Reference proteome</keyword>
<dbReference type="Pfam" id="PF01409">
    <property type="entry name" value="tRNA-synt_2d"/>
    <property type="match status" value="1"/>
</dbReference>
<keyword evidence="9 13" id="KW-0460">Magnesium</keyword>
<protein>
    <recommendedName>
        <fullName evidence="13">Phenylalanine--tRNA ligase alpha subunit</fullName>
        <ecNumber evidence="13">6.1.1.20</ecNumber>
    </recommendedName>
    <alternativeName>
        <fullName evidence="13">Phenylalanyl-tRNA synthetase alpha subunit</fullName>
        <shortName evidence="13">PheRS</shortName>
    </alternativeName>
</protein>
<keyword evidence="7 13" id="KW-0547">Nucleotide-binding</keyword>
<evidence type="ECO:0000256" key="8">
    <source>
        <dbReference type="ARBA" id="ARBA00022840"/>
    </source>
</evidence>
<name>A0A7M2WXA3_9BACT</name>
<comment type="catalytic activity">
    <reaction evidence="12 13">
        <text>tRNA(Phe) + L-phenylalanine + ATP = L-phenylalanyl-tRNA(Phe) + AMP + diphosphate + H(+)</text>
        <dbReference type="Rhea" id="RHEA:19413"/>
        <dbReference type="Rhea" id="RHEA-COMP:9668"/>
        <dbReference type="Rhea" id="RHEA-COMP:9699"/>
        <dbReference type="ChEBI" id="CHEBI:15378"/>
        <dbReference type="ChEBI" id="CHEBI:30616"/>
        <dbReference type="ChEBI" id="CHEBI:33019"/>
        <dbReference type="ChEBI" id="CHEBI:58095"/>
        <dbReference type="ChEBI" id="CHEBI:78442"/>
        <dbReference type="ChEBI" id="CHEBI:78531"/>
        <dbReference type="ChEBI" id="CHEBI:456215"/>
        <dbReference type="EC" id="6.1.1.20"/>
    </reaction>
</comment>
<evidence type="ECO:0000259" key="14">
    <source>
        <dbReference type="PROSITE" id="PS50862"/>
    </source>
</evidence>
<proteinExistence type="inferred from homology"/>
<dbReference type="GO" id="GO:0000049">
    <property type="term" value="F:tRNA binding"/>
    <property type="evidence" value="ECO:0007669"/>
    <property type="project" value="InterPro"/>
</dbReference>
<organism evidence="15 16">
    <name type="scientific">Humisphaera borealis</name>
    <dbReference type="NCBI Taxonomy" id="2807512"/>
    <lineage>
        <taxon>Bacteria</taxon>
        <taxon>Pseudomonadati</taxon>
        <taxon>Planctomycetota</taxon>
        <taxon>Phycisphaerae</taxon>
        <taxon>Tepidisphaerales</taxon>
        <taxon>Tepidisphaeraceae</taxon>
        <taxon>Humisphaera</taxon>
    </lineage>
</organism>
<dbReference type="GO" id="GO:0006432">
    <property type="term" value="P:phenylalanyl-tRNA aminoacylation"/>
    <property type="evidence" value="ECO:0007669"/>
    <property type="project" value="UniProtKB-UniRule"/>
</dbReference>
<dbReference type="PANTHER" id="PTHR11538:SF41">
    <property type="entry name" value="PHENYLALANINE--TRNA LIGASE, MITOCHONDRIAL"/>
    <property type="match status" value="1"/>
</dbReference>
<dbReference type="Pfam" id="PF02912">
    <property type="entry name" value="Phe_tRNA-synt_N"/>
    <property type="match status" value="1"/>
</dbReference>
<dbReference type="InterPro" id="IPR022911">
    <property type="entry name" value="Phe_tRNA_ligase_alpha1_bac"/>
</dbReference>
<dbReference type="SUPFAM" id="SSF46589">
    <property type="entry name" value="tRNA-binding arm"/>
    <property type="match status" value="1"/>
</dbReference>
<evidence type="ECO:0000256" key="12">
    <source>
        <dbReference type="ARBA" id="ARBA00049255"/>
    </source>
</evidence>
<sequence length="356" mass="39433">MPDVFAELDDLSRQAAADLATVATNDALEQYRIKYLGSNGILKAKMSLIGAAPPDQKKTVGQKLNAIKAEINTAFDAKKTAITDSAGEPGMDVTEPGLRPAVGNKHILMKVIGELTDLFGRMGFSVASGPEVEDEFHNFVALNIPESHPARDPIDNFYLDVGSALADVTKGPTNSSATQTNASAKADPTGLRLLRTQTSTVQIRVMETQKPPIRVVIPGRVYRPDTVDATHLFMFHQLEALVVDTNVTMVDLKSTVMQFVHAYFGQDAKVRFRPSFFPFTEPSAEVDVWFEDKQRWIELGGCGMVHPNVLRACNIDPEVYSGWAFGFGIERIAMRKYGITDIRYFIENDVRFLRQF</sequence>
<comment type="similarity">
    <text evidence="2 13">Belongs to the class-II aminoacyl-tRNA synthetase family. Phe-tRNA synthetase alpha subunit type 1 subfamily.</text>
</comment>
<evidence type="ECO:0000256" key="6">
    <source>
        <dbReference type="ARBA" id="ARBA00022723"/>
    </source>
</evidence>
<keyword evidence="8 13" id="KW-0067">ATP-binding</keyword>
<reference evidence="15 16" key="1">
    <citation type="submission" date="2020-10" db="EMBL/GenBank/DDBJ databases">
        <title>Wide distribution of Phycisphaera-like planctomycetes from WD2101 soil group in peatlands and genome analysis of the first cultivated representative.</title>
        <authorList>
            <person name="Dedysh S.N."/>
            <person name="Beletsky A.V."/>
            <person name="Ivanova A."/>
            <person name="Kulichevskaya I.S."/>
            <person name="Suzina N.E."/>
            <person name="Philippov D.A."/>
            <person name="Rakitin A.L."/>
            <person name="Mardanov A.V."/>
            <person name="Ravin N.V."/>
        </authorList>
    </citation>
    <scope>NUCLEOTIDE SEQUENCE [LARGE SCALE GENOMIC DNA]</scope>
    <source>
        <strain evidence="15 16">M1803</strain>
    </source>
</reference>
<dbReference type="AlphaFoldDB" id="A0A7M2WXA3"/>
<dbReference type="GO" id="GO:0004826">
    <property type="term" value="F:phenylalanine-tRNA ligase activity"/>
    <property type="evidence" value="ECO:0007669"/>
    <property type="project" value="UniProtKB-UniRule"/>
</dbReference>
<dbReference type="SUPFAM" id="SSF55681">
    <property type="entry name" value="Class II aaRS and biotin synthetases"/>
    <property type="match status" value="1"/>
</dbReference>
<evidence type="ECO:0000256" key="10">
    <source>
        <dbReference type="ARBA" id="ARBA00022917"/>
    </source>
</evidence>
<dbReference type="GO" id="GO:0005737">
    <property type="term" value="C:cytoplasm"/>
    <property type="evidence" value="ECO:0007669"/>
    <property type="project" value="UniProtKB-SubCell"/>
</dbReference>
<keyword evidence="5 13" id="KW-0436">Ligase</keyword>
<dbReference type="InterPro" id="IPR004188">
    <property type="entry name" value="Phe-tRNA_ligase_II_N"/>
</dbReference>
<dbReference type="KEGG" id="hbs:IPV69_23455"/>
<evidence type="ECO:0000256" key="9">
    <source>
        <dbReference type="ARBA" id="ARBA00022842"/>
    </source>
</evidence>
<dbReference type="GO" id="GO:0000287">
    <property type="term" value="F:magnesium ion binding"/>
    <property type="evidence" value="ECO:0007669"/>
    <property type="project" value="UniProtKB-UniRule"/>
</dbReference>
<keyword evidence="6 13" id="KW-0479">Metal-binding</keyword>
<dbReference type="PROSITE" id="PS50862">
    <property type="entry name" value="AA_TRNA_LIGASE_II"/>
    <property type="match status" value="1"/>
</dbReference>
<accession>A0A7M2WXA3</accession>
<dbReference type="EMBL" id="CP063458">
    <property type="protein sequence ID" value="QOV89140.1"/>
    <property type="molecule type" value="Genomic_DNA"/>
</dbReference>
<comment type="subcellular location">
    <subcellularLocation>
        <location evidence="1 13">Cytoplasm</location>
    </subcellularLocation>
</comment>
<keyword evidence="11 13" id="KW-0030">Aminoacyl-tRNA synthetase</keyword>
<dbReference type="Proteomes" id="UP000593765">
    <property type="component" value="Chromosome"/>
</dbReference>
<gene>
    <name evidence="13 15" type="primary">pheS</name>
    <name evidence="15" type="ORF">IPV69_23455</name>
</gene>
<dbReference type="CDD" id="cd00496">
    <property type="entry name" value="PheRS_alpha_core"/>
    <property type="match status" value="1"/>
</dbReference>
<evidence type="ECO:0000256" key="4">
    <source>
        <dbReference type="ARBA" id="ARBA00022490"/>
    </source>
</evidence>
<dbReference type="EC" id="6.1.1.20" evidence="13"/>
<evidence type="ECO:0000256" key="13">
    <source>
        <dbReference type="HAMAP-Rule" id="MF_00281"/>
    </source>
</evidence>
<comment type="subunit">
    <text evidence="3 13">Tetramer of two alpha and two beta subunits.</text>
</comment>
<feature type="domain" description="Aminoacyl-transfer RNA synthetases class-II family profile" evidence="14">
    <location>
        <begin position="194"/>
        <end position="334"/>
    </location>
</feature>
<evidence type="ECO:0000256" key="7">
    <source>
        <dbReference type="ARBA" id="ARBA00022741"/>
    </source>
</evidence>
<evidence type="ECO:0000256" key="5">
    <source>
        <dbReference type="ARBA" id="ARBA00022598"/>
    </source>
</evidence>
<dbReference type="RefSeq" id="WP_206292160.1">
    <property type="nucleotide sequence ID" value="NZ_CP063458.1"/>
</dbReference>
<comment type="cofactor">
    <cofactor evidence="13">
        <name>Mg(2+)</name>
        <dbReference type="ChEBI" id="CHEBI:18420"/>
    </cofactor>
    <text evidence="13">Binds 2 magnesium ions per tetramer.</text>
</comment>
<dbReference type="InterPro" id="IPR002319">
    <property type="entry name" value="Phenylalanyl-tRNA_Synthase"/>
</dbReference>
<keyword evidence="10 13" id="KW-0648">Protein biosynthesis</keyword>
<evidence type="ECO:0000313" key="15">
    <source>
        <dbReference type="EMBL" id="QOV89140.1"/>
    </source>
</evidence>
<evidence type="ECO:0000256" key="11">
    <source>
        <dbReference type="ARBA" id="ARBA00023146"/>
    </source>
</evidence>
<evidence type="ECO:0000256" key="3">
    <source>
        <dbReference type="ARBA" id="ARBA00011209"/>
    </source>
</evidence>
<dbReference type="InterPro" id="IPR045864">
    <property type="entry name" value="aa-tRNA-synth_II/BPL/LPL"/>
</dbReference>
<dbReference type="HAMAP" id="MF_00281">
    <property type="entry name" value="Phe_tRNA_synth_alpha1"/>
    <property type="match status" value="1"/>
</dbReference>
<dbReference type="InterPro" id="IPR004529">
    <property type="entry name" value="Phe-tRNA-synth_IIc_asu"/>
</dbReference>
<evidence type="ECO:0000256" key="2">
    <source>
        <dbReference type="ARBA" id="ARBA00010207"/>
    </source>
</evidence>